<dbReference type="InterPro" id="IPR036034">
    <property type="entry name" value="PDZ_sf"/>
</dbReference>
<feature type="region of interest" description="Disordered" evidence="1">
    <location>
        <begin position="1"/>
        <end position="85"/>
    </location>
</feature>
<feature type="compositionally biased region" description="Basic and acidic residues" evidence="1">
    <location>
        <begin position="59"/>
        <end position="74"/>
    </location>
</feature>
<feature type="compositionally biased region" description="Polar residues" evidence="1">
    <location>
        <begin position="498"/>
        <end position="511"/>
    </location>
</feature>
<proteinExistence type="predicted"/>
<organism evidence="3">
    <name type="scientific">Haptolina brevifila</name>
    <dbReference type="NCBI Taxonomy" id="156173"/>
    <lineage>
        <taxon>Eukaryota</taxon>
        <taxon>Haptista</taxon>
        <taxon>Haptophyta</taxon>
        <taxon>Prymnesiophyceae</taxon>
        <taxon>Prymnesiales</taxon>
        <taxon>Prymnesiaceae</taxon>
        <taxon>Haptolina</taxon>
    </lineage>
</organism>
<dbReference type="InterPro" id="IPR001478">
    <property type="entry name" value="PDZ"/>
</dbReference>
<feature type="domain" description="PDZ" evidence="2">
    <location>
        <begin position="164"/>
        <end position="219"/>
    </location>
</feature>
<name>A0A7S2GT29_9EUKA</name>
<feature type="compositionally biased region" description="Polar residues" evidence="1">
    <location>
        <begin position="528"/>
        <end position="543"/>
    </location>
</feature>
<dbReference type="EMBL" id="HBGU01041736">
    <property type="protein sequence ID" value="CAD9471680.1"/>
    <property type="molecule type" value="Transcribed_RNA"/>
</dbReference>
<feature type="compositionally biased region" description="Low complexity" evidence="1">
    <location>
        <begin position="294"/>
        <end position="304"/>
    </location>
</feature>
<gene>
    <name evidence="3" type="ORF">CBRE1094_LOCUS22763</name>
</gene>
<dbReference type="Pfam" id="PF00595">
    <property type="entry name" value="PDZ"/>
    <property type="match status" value="1"/>
</dbReference>
<dbReference type="AlphaFoldDB" id="A0A7S2GT29"/>
<dbReference type="PROSITE" id="PS50106">
    <property type="entry name" value="PDZ"/>
    <property type="match status" value="2"/>
</dbReference>
<protein>
    <recommendedName>
        <fullName evidence="2">PDZ domain-containing protein</fullName>
    </recommendedName>
</protein>
<evidence type="ECO:0000256" key="1">
    <source>
        <dbReference type="SAM" id="MobiDB-lite"/>
    </source>
</evidence>
<reference evidence="3" key="1">
    <citation type="submission" date="2021-01" db="EMBL/GenBank/DDBJ databases">
        <authorList>
            <person name="Corre E."/>
            <person name="Pelletier E."/>
            <person name="Niang G."/>
            <person name="Scheremetjew M."/>
            <person name="Finn R."/>
            <person name="Kale V."/>
            <person name="Holt S."/>
            <person name="Cochrane G."/>
            <person name="Meng A."/>
            <person name="Brown T."/>
            <person name="Cohen L."/>
        </authorList>
    </citation>
    <scope>NUCLEOTIDE SEQUENCE</scope>
    <source>
        <strain evidence="3">UTEX LB 985</strain>
    </source>
</reference>
<accession>A0A7S2GT29</accession>
<evidence type="ECO:0000313" key="3">
    <source>
        <dbReference type="EMBL" id="CAD9471680.1"/>
    </source>
</evidence>
<dbReference type="SMART" id="SM00228">
    <property type="entry name" value="PDZ"/>
    <property type="match status" value="4"/>
</dbReference>
<feature type="region of interest" description="Disordered" evidence="1">
    <location>
        <begin position="497"/>
        <end position="543"/>
    </location>
</feature>
<dbReference type="Gene3D" id="2.30.42.10">
    <property type="match status" value="3"/>
</dbReference>
<dbReference type="SUPFAM" id="SSF50156">
    <property type="entry name" value="PDZ domain-like"/>
    <property type="match status" value="3"/>
</dbReference>
<sequence length="543" mass="58622">MMPMAPSIALSVTSPMSYLERDLSESSRSSETPRDENKEQSNGSTIRRSFSWGKKKSKRAEQKKSTTMETEVHTVRLSNPPSRRADMDLGMETHAVTGDIIVSYVGPYIETVQVGDCILAVNGLRVGEGVDDLEIARAALKEPKDEVELVIERNSLRSEVLRRHAALRGTSLDKLGLTLIEDAEHVVVAEVSGLAAKSRRIALGDRLISINGKRIAGLNDACTTLFSLPEEEMEVELELVYGYLQPKEFDFDPETGSFTAPKVKEGALGVVRRSLSFGKKKRADGSSTPRKSSPAPEVPVEIPPVNTEPTLFRIPKDDNGRIGVTFKAHEVTDELIIGLVGSDMPASQAGLEVGDAVLAINGASILGESGDEDLDFVRQVLVDSSHLDHVELMVQKRLRTEVIEFGQCGIGGPRNVLGLQFYSFPHDWAVRVTGLSGAAAKSGRLALGDRIVSMNGIRVDHAQTLSAHISEAGKTCDYITFEVALGFCQDEGLWYGQGNPSNGHQPPQTGSAPATPEPAATPRKAQVRASSASPNSTSLNLDM</sequence>
<feature type="compositionally biased region" description="Low complexity" evidence="1">
    <location>
        <begin position="512"/>
        <end position="522"/>
    </location>
</feature>
<feature type="region of interest" description="Disordered" evidence="1">
    <location>
        <begin position="278"/>
        <end position="304"/>
    </location>
</feature>
<feature type="domain" description="PDZ" evidence="2">
    <location>
        <begin position="311"/>
        <end position="379"/>
    </location>
</feature>
<evidence type="ECO:0000259" key="2">
    <source>
        <dbReference type="PROSITE" id="PS50106"/>
    </source>
</evidence>